<dbReference type="Pfam" id="PF07553">
    <property type="entry name" value="Lipoprotein_Ltp"/>
    <property type="match status" value="4"/>
</dbReference>
<dbReference type="RefSeq" id="WP_185916047.1">
    <property type="nucleotide sequence ID" value="NZ_JACMSD010000005.1"/>
</dbReference>
<feature type="domain" description="Putative host cell surface-exposed lipoprotein Ltp-like HTH region" evidence="2">
    <location>
        <begin position="406"/>
        <end position="447"/>
    </location>
</feature>
<gene>
    <name evidence="3" type="ORF">NE646_12100</name>
</gene>
<dbReference type="Gene3D" id="3.40.1000.10">
    <property type="entry name" value="Mog1/PsbP, alpha/beta/alpha sandwich"/>
    <property type="match status" value="1"/>
</dbReference>
<feature type="domain" description="Putative host cell surface-exposed lipoprotein Ltp-like HTH region" evidence="2">
    <location>
        <begin position="266"/>
        <end position="308"/>
    </location>
</feature>
<sequence>MKRAVGVILALSLCLQLVGCKTIPKREEGGKESSSPQMESVQLERLSYKVPADWRKVKGDQGYYHYPQKENEAGFLSVLYSEQDVSAATDTEMLYDVYDAVLEGMEKGADSFHLIGKERVKLAGVEALKVNYTERFDPHGVYTLEAYIFVDPEKKGMYFAIFTASDALKEEMGAQIAPITSSFRFGGKGISWGDASTSGGATESSSSAAAGDNSTGSSSQGAAGGQGGSSHAGASSSGQSSSVQSSAAQSDPSQSGGTPASGATAEQKKALSRAKSYLGSSAFSRQGLIKQLEYEKFSHEDAVYGADHCGADWNAQALKKAKSYLNTAAFSQPGLTHQLQYEGFTDEQAAYGVSNCGADWNAQALKKAKSYLNTAAFSQSGLTHQLKYEGFTDEQTAYGVNNCGANWNEQAVKKAKSYLKIFSYSRQELIDQLKYEGFTAEQAAYGADGAGL</sequence>
<dbReference type="AlphaFoldDB" id="A0AAW5KKD3"/>
<accession>A0AAW5KKD3</accession>
<feature type="domain" description="Putative host cell surface-exposed lipoprotein Ltp-like HTH region" evidence="2">
    <location>
        <begin position="359"/>
        <end position="402"/>
    </location>
</feature>
<evidence type="ECO:0000259" key="2">
    <source>
        <dbReference type="Pfam" id="PF07553"/>
    </source>
</evidence>
<feature type="domain" description="Putative host cell surface-exposed lipoprotein Ltp-like HTH region" evidence="2">
    <location>
        <begin position="312"/>
        <end position="355"/>
    </location>
</feature>
<dbReference type="EMBL" id="JANGAB010000008">
    <property type="protein sequence ID" value="MCQ4950404.1"/>
    <property type="molecule type" value="Genomic_DNA"/>
</dbReference>
<keyword evidence="3" id="KW-0449">Lipoprotein</keyword>
<reference evidence="3" key="1">
    <citation type="submission" date="2022-06" db="EMBL/GenBank/DDBJ databases">
        <title>Isolation of gut microbiota from human fecal samples.</title>
        <authorList>
            <person name="Pamer E.G."/>
            <person name="Barat B."/>
            <person name="Waligurski E."/>
            <person name="Medina S."/>
            <person name="Paddock L."/>
            <person name="Mostad J."/>
        </authorList>
    </citation>
    <scope>NUCLEOTIDE SEQUENCE</scope>
    <source>
        <strain evidence="3">DFI.7.96</strain>
    </source>
</reference>
<feature type="compositionally biased region" description="Low complexity" evidence="1">
    <location>
        <begin position="231"/>
        <end position="257"/>
    </location>
</feature>
<dbReference type="InterPro" id="IPR036388">
    <property type="entry name" value="WH-like_DNA-bd_sf"/>
</dbReference>
<dbReference type="InterPro" id="IPR011434">
    <property type="entry name" value="Ltp-like_HTH"/>
</dbReference>
<feature type="region of interest" description="Disordered" evidence="1">
    <location>
        <begin position="195"/>
        <end position="268"/>
    </location>
</feature>
<feature type="compositionally biased region" description="Low complexity" evidence="1">
    <location>
        <begin position="195"/>
        <end position="221"/>
    </location>
</feature>
<dbReference type="Gene3D" id="1.10.10.10">
    <property type="entry name" value="Winged helix-like DNA-binding domain superfamily/Winged helix DNA-binding domain"/>
    <property type="match status" value="4"/>
</dbReference>
<organism evidence="3 4">
    <name type="scientific">Bittarella massiliensis</name>
    <name type="common">ex Durand et al. 2017</name>
    <dbReference type="NCBI Taxonomy" id="1720313"/>
    <lineage>
        <taxon>Bacteria</taxon>
        <taxon>Bacillati</taxon>
        <taxon>Bacillota</taxon>
        <taxon>Clostridia</taxon>
        <taxon>Eubacteriales</taxon>
        <taxon>Oscillospiraceae</taxon>
        <taxon>Bittarella (ex Durand et al. 2017)</taxon>
    </lineage>
</organism>
<proteinExistence type="predicted"/>
<evidence type="ECO:0000256" key="1">
    <source>
        <dbReference type="SAM" id="MobiDB-lite"/>
    </source>
</evidence>
<evidence type="ECO:0000313" key="3">
    <source>
        <dbReference type="EMBL" id="MCQ4950404.1"/>
    </source>
</evidence>
<dbReference type="Proteomes" id="UP001205063">
    <property type="component" value="Unassembled WGS sequence"/>
</dbReference>
<comment type="caution">
    <text evidence="3">The sequence shown here is derived from an EMBL/GenBank/DDBJ whole genome shotgun (WGS) entry which is preliminary data.</text>
</comment>
<name>A0AAW5KKD3_9FIRM</name>
<evidence type="ECO:0000313" key="4">
    <source>
        <dbReference type="Proteomes" id="UP001205063"/>
    </source>
</evidence>
<protein>
    <submittedName>
        <fullName evidence="3">Ltp family lipoprotein</fullName>
    </submittedName>
</protein>